<name>A0A1E4TL08_9ASCO</name>
<keyword evidence="10" id="KW-1185">Reference proteome</keyword>
<sequence>MHRLFSKDAFERFLYRFSLYFLVIFIIAFLIVTPADAVTQSLRNGQVYNGLIMAAAYIAVIVLSLFIYLSRLIQAHRDLAEIPKYYMPITQDYDAEQAKANRKKYNIVYQGLAIIARLALVERRTDDNGTPLSMRKIISANLKKSLEIKRAAIASIDLKSVKHPGLSSGTPLTIPVQSSTATSITANSLTSPSKDLLLTPATSRLEPDTSRVMQLGPLLQTISSNQGLSPGLSRVASQIPSLLLQDPLSFDEPTVSRCNTSTSLKTTNMLYPPSIPESVELHTESTASSPRKKLRRRRFNIFQHNKSDKNLSASNTNSNSAAASVHADATNTLNTPVQTISLPANIGFNEMVGQISHIIGNWTFSLNGVDAPPTYHVEIEKREYRNEILERLKELRAARKSTLGTGNASSVDSVSSFESTRIKHARSPNSLRSSSRSDSPPNVYGMDGATPEGGLRGYLDYLQSMNVIQDSPLPNQGGSKLQRFLELYERSRFSETDLTEEEFIEIMSLFLSIMHDIQTQFA</sequence>
<comment type="similarity">
    <text evidence="2 7">Belongs to the DLT1 family.</text>
</comment>
<dbReference type="AlphaFoldDB" id="A0A1E4TL08"/>
<reference evidence="10" key="1">
    <citation type="submission" date="2016-02" db="EMBL/GenBank/DDBJ databases">
        <title>Comparative genomics of biotechnologically important yeasts.</title>
        <authorList>
            <consortium name="DOE Joint Genome Institute"/>
            <person name="Riley R."/>
            <person name="Haridas S."/>
            <person name="Wolfe K.H."/>
            <person name="Lopes M.R."/>
            <person name="Hittinger C.T."/>
            <person name="Goker M."/>
            <person name="Salamov A."/>
            <person name="Wisecaver J."/>
            <person name="Long T.M."/>
            <person name="Aerts A.L."/>
            <person name="Barry K."/>
            <person name="Choi C."/>
            <person name="Clum A."/>
            <person name="Coughlan A.Y."/>
            <person name="Deshpande S."/>
            <person name="Douglass A.P."/>
            <person name="Hanson S.J."/>
            <person name="Klenk H.-P."/>
            <person name="Labutti K."/>
            <person name="Lapidus A."/>
            <person name="Lindquist E."/>
            <person name="Lipzen A."/>
            <person name="Meier-Kolthoff J.P."/>
            <person name="Ohm R.A."/>
            <person name="Otillar R.P."/>
            <person name="Pangilinan J."/>
            <person name="Peng Y."/>
            <person name="Rokas A."/>
            <person name="Rosa C.A."/>
            <person name="Scheuner C."/>
            <person name="Sibirny A.A."/>
            <person name="Slot J.C."/>
            <person name="Stielow J.B."/>
            <person name="Sun H."/>
            <person name="Kurtzman C.P."/>
            <person name="Blackwell M."/>
            <person name="Jeffries T.W."/>
            <person name="Grigoriev I.V."/>
        </authorList>
    </citation>
    <scope>NUCLEOTIDE SEQUENCE [LARGE SCALE GENOMIC DNA]</scope>
    <source>
        <strain evidence="10">NRRL Y-17796</strain>
    </source>
</reference>
<organism evidence="9 10">
    <name type="scientific">Tortispora caseinolytica NRRL Y-17796</name>
    <dbReference type="NCBI Taxonomy" id="767744"/>
    <lineage>
        <taxon>Eukaryota</taxon>
        <taxon>Fungi</taxon>
        <taxon>Dikarya</taxon>
        <taxon>Ascomycota</taxon>
        <taxon>Saccharomycotina</taxon>
        <taxon>Trigonopsidomycetes</taxon>
        <taxon>Trigonopsidales</taxon>
        <taxon>Trigonopsidaceae</taxon>
        <taxon>Tortispora</taxon>
    </lineage>
</organism>
<comment type="function">
    <text evidence="1 7">Required for growth under high-pressure and low-temperature conditions.</text>
</comment>
<evidence type="ECO:0000256" key="3">
    <source>
        <dbReference type="ARBA" id="ARBA00021353"/>
    </source>
</evidence>
<feature type="region of interest" description="Disordered" evidence="8">
    <location>
        <begin position="402"/>
        <end position="449"/>
    </location>
</feature>
<comment type="subcellular location">
    <subcellularLocation>
        <location evidence="7">Membrane</location>
        <topology evidence="7">Multi-pass membrane protein</topology>
    </subcellularLocation>
</comment>
<dbReference type="PANTHER" id="PTHR40021">
    <property type="entry name" value="DEFECT AT LOW TEMPERATURE PROTEIN 1"/>
    <property type="match status" value="1"/>
</dbReference>
<dbReference type="InterPro" id="IPR038869">
    <property type="entry name" value="DLT1"/>
</dbReference>
<dbReference type="Proteomes" id="UP000095023">
    <property type="component" value="Unassembled WGS sequence"/>
</dbReference>
<evidence type="ECO:0000256" key="2">
    <source>
        <dbReference type="ARBA" id="ARBA00005550"/>
    </source>
</evidence>
<evidence type="ECO:0000256" key="6">
    <source>
        <dbReference type="ARBA" id="ARBA00023136"/>
    </source>
</evidence>
<accession>A0A1E4TL08</accession>
<evidence type="ECO:0000256" key="4">
    <source>
        <dbReference type="ARBA" id="ARBA00022692"/>
    </source>
</evidence>
<proteinExistence type="inferred from homology"/>
<evidence type="ECO:0000256" key="8">
    <source>
        <dbReference type="SAM" id="MobiDB-lite"/>
    </source>
</evidence>
<keyword evidence="5 7" id="KW-1133">Transmembrane helix</keyword>
<dbReference type="EMBL" id="KV453841">
    <property type="protein sequence ID" value="ODV92441.1"/>
    <property type="molecule type" value="Genomic_DNA"/>
</dbReference>
<dbReference type="GO" id="GO:0016020">
    <property type="term" value="C:membrane"/>
    <property type="evidence" value="ECO:0007669"/>
    <property type="project" value="UniProtKB-SubCell"/>
</dbReference>
<protein>
    <recommendedName>
        <fullName evidence="3 7">Defect at low temperature protein 1</fullName>
    </recommendedName>
</protein>
<evidence type="ECO:0000256" key="7">
    <source>
        <dbReference type="RuleBase" id="RU367100"/>
    </source>
</evidence>
<evidence type="ECO:0000313" key="9">
    <source>
        <dbReference type="EMBL" id="ODV92441.1"/>
    </source>
</evidence>
<dbReference type="PANTHER" id="PTHR40021:SF1">
    <property type="entry name" value="DEFECT AT LOW TEMPERATURE PROTEIN 1"/>
    <property type="match status" value="1"/>
</dbReference>
<feature type="compositionally biased region" description="Low complexity" evidence="8">
    <location>
        <begin position="427"/>
        <end position="441"/>
    </location>
</feature>
<feature type="compositionally biased region" description="Low complexity" evidence="8">
    <location>
        <begin position="409"/>
        <end position="419"/>
    </location>
</feature>
<evidence type="ECO:0000256" key="1">
    <source>
        <dbReference type="ARBA" id="ARBA00002489"/>
    </source>
</evidence>
<keyword evidence="6 7" id="KW-0472">Membrane</keyword>
<dbReference type="OrthoDB" id="4096362at2759"/>
<evidence type="ECO:0000256" key="5">
    <source>
        <dbReference type="ARBA" id="ARBA00022989"/>
    </source>
</evidence>
<evidence type="ECO:0000313" key="10">
    <source>
        <dbReference type="Proteomes" id="UP000095023"/>
    </source>
</evidence>
<gene>
    <name evidence="7" type="primary">DLT1</name>
    <name evidence="9" type="ORF">CANCADRAFT_1031</name>
</gene>
<feature type="transmembrane region" description="Helical" evidence="7">
    <location>
        <begin position="13"/>
        <end position="35"/>
    </location>
</feature>
<keyword evidence="4 7" id="KW-0812">Transmembrane</keyword>
<feature type="transmembrane region" description="Helical" evidence="7">
    <location>
        <begin position="47"/>
        <end position="69"/>
    </location>
</feature>